<evidence type="ECO:0000313" key="19">
    <source>
        <dbReference type="Proteomes" id="UP001488805"/>
    </source>
</evidence>
<keyword evidence="6" id="KW-0862">Zinc</keyword>
<dbReference type="InterPro" id="IPR003618">
    <property type="entry name" value="TFIIS_cen_dom"/>
</dbReference>
<dbReference type="PANTHER" id="PTHR11477:SF50">
    <property type="entry name" value="TRANSCRIPTION ELONGATION FACTOR A PROTEIN 3 ISOFORM X1"/>
    <property type="match status" value="1"/>
</dbReference>
<feature type="compositionally biased region" description="Low complexity" evidence="14">
    <location>
        <begin position="558"/>
        <end position="574"/>
    </location>
</feature>
<keyword evidence="5 12" id="KW-0863">Zinc-finger</keyword>
<dbReference type="SMART" id="SM00510">
    <property type="entry name" value="TFS2M"/>
    <property type="match status" value="1"/>
</dbReference>
<dbReference type="PROSITE" id="PS51321">
    <property type="entry name" value="TFIIS_CENTRAL"/>
    <property type="match status" value="1"/>
</dbReference>
<evidence type="ECO:0000259" key="17">
    <source>
        <dbReference type="PROSITE" id="PS51321"/>
    </source>
</evidence>
<feature type="compositionally biased region" description="Pro residues" evidence="14">
    <location>
        <begin position="358"/>
        <end position="374"/>
    </location>
</feature>
<keyword evidence="19" id="KW-1185">Reference proteome</keyword>
<feature type="compositionally biased region" description="Basic and acidic residues" evidence="14">
    <location>
        <begin position="112"/>
        <end position="185"/>
    </location>
</feature>
<keyword evidence="4" id="KW-0479">Metal-binding</keyword>
<protein>
    <submittedName>
        <fullName evidence="18">Uncharacterized protein</fullName>
    </submittedName>
</protein>
<dbReference type="Gene3D" id="1.10.472.30">
    <property type="entry name" value="Transcription elongation factor S-II, central domain"/>
    <property type="match status" value="1"/>
</dbReference>
<reference evidence="18 19" key="1">
    <citation type="journal article" date="2024" name="Genome Biol. Evol.">
        <title>Chromosome-level genome assembly of the viviparous eelpout Zoarces viviparus.</title>
        <authorList>
            <person name="Fuhrmann N."/>
            <person name="Brasseur M.V."/>
            <person name="Bakowski C.E."/>
            <person name="Podsiadlowski L."/>
            <person name="Prost S."/>
            <person name="Krehenwinkel H."/>
            <person name="Mayer C."/>
        </authorList>
    </citation>
    <scope>NUCLEOTIDE SEQUENCE [LARGE SCALE GENOMIC DNA]</scope>
    <source>
        <strain evidence="18">NO-MEL_2022_Ind0_liver</strain>
    </source>
</reference>
<feature type="compositionally biased region" description="Basic and acidic residues" evidence="14">
    <location>
        <begin position="472"/>
        <end position="487"/>
    </location>
</feature>
<sequence length="750" mass="85006">MTQEEDLIRIAKKMDKMVSRNNTEGAMDLLRELKSFNMTLKLLQETRIGMSVNGIRKHSADEEVISLAKILIKDWKRLLDSEKAAEMNNGLDSSNTAVSPNSSPSETQSSHRRLDVKPKHDSDPEKKHPDKSRKEKHDDEHTERRTDDPSDEKHPEEPRIEKHPQEIRKEKHLEEPKKQGHREDPLLVTDNKKRKNVQDLQSERHKPEPKKERSSGEPKKRLMEEVRKEKEPKRHSYADDMKKKKCREENGHKRPISSPQWQRPPSEPRRGKRAVDKPLFERRGVMDGSLLYPTRFPSPPRPARPPLLIKRPSVDLKKDRKDSKDSSSRHPGPDAPEPASLPTKRPSLEVKKERKVPPDPNAPVAPLPLHLHPPPPRKEPPDPNAPLPPLPLHLHPPPPPPPPLKRPSLDGKKESRKELSDSKPPPQKKTPDPVKRDRKDSSDGKVPKKHSDEAKSERKDSSDSKLPLLKKPSLDVKKEKHRKESCDSKAGQPVKRQPTDSKPDRRESSDSKKSSSPPAKKLTVERRESQGSKTSQPGPPQRKPSTDSIDRKSKADAPKSPTTPTSPMSPSFSSAGGPLPPHLATGDSVRDKCIDLLAAALRTDNDYKNFTTNCDSMAAEIEDHIYQETKVTDMKYKNRVRSRISNLKDLKNPGLRRNVLAGNIDLSRIASMSAEEMASDELKQLRNVLTQEAIREHQMAKTGGTSTDLLQCEKCRKSNCTYNQVQTRSADEPMTTFVLCNECGNRWKFC</sequence>
<feature type="compositionally biased region" description="Basic and acidic residues" evidence="14">
    <location>
        <begin position="312"/>
        <end position="332"/>
    </location>
</feature>
<dbReference type="SMART" id="SM00440">
    <property type="entry name" value="ZnF_C2C2"/>
    <property type="match status" value="1"/>
</dbReference>
<dbReference type="GO" id="GO:0005634">
    <property type="term" value="C:nucleus"/>
    <property type="evidence" value="ECO:0007669"/>
    <property type="project" value="UniProtKB-SubCell"/>
</dbReference>
<dbReference type="PROSITE" id="PS00466">
    <property type="entry name" value="ZF_TFIIS_1"/>
    <property type="match status" value="1"/>
</dbReference>
<dbReference type="SUPFAM" id="SSF57783">
    <property type="entry name" value="Zinc beta-ribbon"/>
    <property type="match status" value="1"/>
</dbReference>
<dbReference type="GO" id="GO:0006351">
    <property type="term" value="P:DNA-templated transcription"/>
    <property type="evidence" value="ECO:0007669"/>
    <property type="project" value="InterPro"/>
</dbReference>
<proteinExistence type="inferred from homology"/>
<dbReference type="EMBL" id="JBCEZU010000597">
    <property type="protein sequence ID" value="KAK9513557.1"/>
    <property type="molecule type" value="Genomic_DNA"/>
</dbReference>
<feature type="compositionally biased region" description="Basic and acidic residues" evidence="14">
    <location>
        <begin position="407"/>
        <end position="421"/>
    </location>
</feature>
<dbReference type="AlphaFoldDB" id="A0AAW1DTT2"/>
<evidence type="ECO:0000259" key="16">
    <source>
        <dbReference type="PROSITE" id="PS51319"/>
    </source>
</evidence>
<dbReference type="InterPro" id="IPR035441">
    <property type="entry name" value="TFIIS/LEDGF_dom_sf"/>
</dbReference>
<feature type="compositionally biased region" description="Pro residues" evidence="14">
    <location>
        <begin position="382"/>
        <end position="405"/>
    </location>
</feature>
<comment type="caution">
    <text evidence="18">The sequence shown here is derived from an EMBL/GenBank/DDBJ whole genome shotgun (WGS) entry which is preliminary data.</text>
</comment>
<keyword evidence="7" id="KW-0805">Transcription regulation</keyword>
<dbReference type="InterPro" id="IPR001222">
    <property type="entry name" value="Znf_TFIIS"/>
</dbReference>
<comment type="subcellular location">
    <subcellularLocation>
        <location evidence="1 13">Nucleus</location>
    </subcellularLocation>
</comment>
<dbReference type="Pfam" id="PF07500">
    <property type="entry name" value="TFIIS_M"/>
    <property type="match status" value="1"/>
</dbReference>
<dbReference type="PROSITE" id="PS51133">
    <property type="entry name" value="ZF_TFIIS_2"/>
    <property type="match status" value="1"/>
</dbReference>
<keyword evidence="10 13" id="KW-0539">Nucleus</keyword>
<comment type="similarity">
    <text evidence="2">Belongs to the TFS-II family.</text>
</comment>
<evidence type="ECO:0000256" key="13">
    <source>
        <dbReference type="PROSITE-ProRule" id="PRU00649"/>
    </source>
</evidence>
<organism evidence="18 19">
    <name type="scientific">Zoarces viviparus</name>
    <name type="common">Viviparous eelpout</name>
    <name type="synonym">Blennius viviparus</name>
    <dbReference type="NCBI Taxonomy" id="48416"/>
    <lineage>
        <taxon>Eukaryota</taxon>
        <taxon>Metazoa</taxon>
        <taxon>Chordata</taxon>
        <taxon>Craniata</taxon>
        <taxon>Vertebrata</taxon>
        <taxon>Euteleostomi</taxon>
        <taxon>Actinopterygii</taxon>
        <taxon>Neopterygii</taxon>
        <taxon>Teleostei</taxon>
        <taxon>Neoteleostei</taxon>
        <taxon>Acanthomorphata</taxon>
        <taxon>Eupercaria</taxon>
        <taxon>Perciformes</taxon>
        <taxon>Cottioidei</taxon>
        <taxon>Zoarcales</taxon>
        <taxon>Zoarcidae</taxon>
        <taxon>Zoarcinae</taxon>
        <taxon>Zoarces</taxon>
    </lineage>
</organism>
<feature type="compositionally biased region" description="Low complexity" evidence="14">
    <location>
        <begin position="99"/>
        <end position="108"/>
    </location>
</feature>
<feature type="domain" description="TFIIS-type" evidence="15">
    <location>
        <begin position="708"/>
        <end position="748"/>
    </location>
</feature>
<evidence type="ECO:0000256" key="12">
    <source>
        <dbReference type="PROSITE-ProRule" id="PRU00472"/>
    </source>
</evidence>
<dbReference type="SMART" id="SM00509">
    <property type="entry name" value="TFS2N"/>
    <property type="match status" value="1"/>
</dbReference>
<dbReference type="FunFam" id="2.20.25.10:FF:000001">
    <property type="entry name" value="Probable Transcription elongation factor S-II"/>
    <property type="match status" value="1"/>
</dbReference>
<feature type="compositionally biased region" description="Basic and acidic residues" evidence="14">
    <location>
        <begin position="497"/>
        <end position="513"/>
    </location>
</feature>
<dbReference type="Pfam" id="PF01096">
    <property type="entry name" value="Zn_ribbon_TFIIS"/>
    <property type="match status" value="1"/>
</dbReference>
<dbReference type="Pfam" id="PF08711">
    <property type="entry name" value="Med26"/>
    <property type="match status" value="1"/>
</dbReference>
<dbReference type="SUPFAM" id="SSF46942">
    <property type="entry name" value="Elongation factor TFIIS domain 2"/>
    <property type="match status" value="1"/>
</dbReference>
<dbReference type="CDD" id="cd13749">
    <property type="entry name" value="Zn-ribbon_TFIIS"/>
    <property type="match status" value="1"/>
</dbReference>
<dbReference type="Gene3D" id="2.20.25.10">
    <property type="match status" value="1"/>
</dbReference>
<evidence type="ECO:0000256" key="6">
    <source>
        <dbReference type="ARBA" id="ARBA00022833"/>
    </source>
</evidence>
<feature type="compositionally biased region" description="Basic and acidic residues" evidence="14">
    <location>
        <begin position="429"/>
        <end position="463"/>
    </location>
</feature>
<evidence type="ECO:0000259" key="15">
    <source>
        <dbReference type="PROSITE" id="PS51133"/>
    </source>
</evidence>
<dbReference type="GO" id="GO:0008270">
    <property type="term" value="F:zinc ion binding"/>
    <property type="evidence" value="ECO:0007669"/>
    <property type="project" value="UniProtKB-KW"/>
</dbReference>
<evidence type="ECO:0000313" key="18">
    <source>
        <dbReference type="EMBL" id="KAK9513557.1"/>
    </source>
</evidence>
<evidence type="ECO:0000256" key="9">
    <source>
        <dbReference type="ARBA" id="ARBA00023163"/>
    </source>
</evidence>
<feature type="compositionally biased region" description="Pro residues" evidence="14">
    <location>
        <begin position="296"/>
        <end position="305"/>
    </location>
</feature>
<keyword evidence="8" id="KW-0238">DNA-binding</keyword>
<dbReference type="FunFam" id="1.20.930.10:FF:000002">
    <property type="entry name" value="Transcription elongation factor A (SII), 1"/>
    <property type="match status" value="1"/>
</dbReference>
<dbReference type="CDD" id="cd00183">
    <property type="entry name" value="TFIIS_I"/>
    <property type="match status" value="1"/>
</dbReference>
<evidence type="ECO:0000256" key="2">
    <source>
        <dbReference type="ARBA" id="ARBA00009647"/>
    </source>
</evidence>
<evidence type="ECO:0000256" key="14">
    <source>
        <dbReference type="SAM" id="MobiDB-lite"/>
    </source>
</evidence>
<evidence type="ECO:0000256" key="1">
    <source>
        <dbReference type="ARBA" id="ARBA00004123"/>
    </source>
</evidence>
<feature type="domain" description="TFIIS central" evidence="17">
    <location>
        <begin position="589"/>
        <end position="705"/>
    </location>
</feature>
<dbReference type="InterPro" id="IPR017923">
    <property type="entry name" value="TFIIS_N"/>
</dbReference>
<gene>
    <name evidence="18" type="ORF">VZT92_027083</name>
</gene>
<dbReference type="SUPFAM" id="SSF47676">
    <property type="entry name" value="Conserved domain common to transcription factors TFIIS, elongin A, CRSP70"/>
    <property type="match status" value="1"/>
</dbReference>
<feature type="domain" description="TFIIS N-terminal" evidence="16">
    <location>
        <begin position="5"/>
        <end position="82"/>
    </location>
</feature>
<dbReference type="InterPro" id="IPR036575">
    <property type="entry name" value="TFIIS_cen_dom_sf"/>
</dbReference>
<dbReference type="PROSITE" id="PS51319">
    <property type="entry name" value="TFIIS_N"/>
    <property type="match status" value="1"/>
</dbReference>
<evidence type="ECO:0000256" key="3">
    <source>
        <dbReference type="ARBA" id="ARBA00022553"/>
    </source>
</evidence>
<keyword evidence="9" id="KW-0804">Transcription</keyword>
<accession>A0AAW1DTT2</accession>
<evidence type="ECO:0000256" key="4">
    <source>
        <dbReference type="ARBA" id="ARBA00022723"/>
    </source>
</evidence>
<name>A0AAW1DTT2_ZOAVI</name>
<dbReference type="PANTHER" id="PTHR11477">
    <property type="entry name" value="TRANSCRIPTION FACTOR S-II ZINC FINGER DOMAIN-CONTAINING PROTEIN"/>
    <property type="match status" value="1"/>
</dbReference>
<dbReference type="InterPro" id="IPR003617">
    <property type="entry name" value="TFIIS/CRSP70_N_sub"/>
</dbReference>
<dbReference type="Gene3D" id="1.20.930.10">
    <property type="entry name" value="Conserved domain common to transcription factors TFIIS, elongin A, CRSP70"/>
    <property type="match status" value="1"/>
</dbReference>
<feature type="compositionally biased region" description="Basic and acidic residues" evidence="14">
    <location>
        <begin position="266"/>
        <end position="285"/>
    </location>
</feature>
<feature type="compositionally biased region" description="Basic and acidic residues" evidence="14">
    <location>
        <begin position="346"/>
        <end position="357"/>
    </location>
</feature>
<evidence type="ECO:0000256" key="10">
    <source>
        <dbReference type="ARBA" id="ARBA00023242"/>
    </source>
</evidence>
<evidence type="ECO:0000256" key="11">
    <source>
        <dbReference type="ARBA" id="ARBA00025408"/>
    </source>
</evidence>
<comment type="function">
    <text evidence="11">Necessary for efficient RNA polymerase II transcription elongation past template-encoded arresting sites. The arresting sites in DNA have the property of trapping a certain fraction of elongating RNA polymerases that pass through, resulting in locked ternary complexes. Cleavage of the nascent transcript by S-II allows the resumption of elongation from the new 3'-terminus.</text>
</comment>
<keyword evidence="3" id="KW-0597">Phosphoprotein</keyword>
<dbReference type="Proteomes" id="UP001488805">
    <property type="component" value="Unassembled WGS sequence"/>
</dbReference>
<evidence type="ECO:0000256" key="5">
    <source>
        <dbReference type="ARBA" id="ARBA00022771"/>
    </source>
</evidence>
<evidence type="ECO:0000256" key="7">
    <source>
        <dbReference type="ARBA" id="ARBA00023015"/>
    </source>
</evidence>
<feature type="compositionally biased region" description="Basic and acidic residues" evidence="14">
    <location>
        <begin position="201"/>
        <end position="252"/>
    </location>
</feature>
<feature type="region of interest" description="Disordered" evidence="14">
    <location>
        <begin position="88"/>
        <end position="585"/>
    </location>
</feature>
<feature type="compositionally biased region" description="Basic and acidic residues" evidence="14">
    <location>
        <begin position="544"/>
        <end position="557"/>
    </location>
</feature>
<dbReference type="GO" id="GO:0003677">
    <property type="term" value="F:DNA binding"/>
    <property type="evidence" value="ECO:0007669"/>
    <property type="project" value="UniProtKB-KW"/>
</dbReference>
<evidence type="ECO:0000256" key="8">
    <source>
        <dbReference type="ARBA" id="ARBA00023125"/>
    </source>
</evidence>